<organism evidence="2 3">
    <name type="scientific">Durusdinium trenchii</name>
    <dbReference type="NCBI Taxonomy" id="1381693"/>
    <lineage>
        <taxon>Eukaryota</taxon>
        <taxon>Sar</taxon>
        <taxon>Alveolata</taxon>
        <taxon>Dinophyceae</taxon>
        <taxon>Suessiales</taxon>
        <taxon>Symbiodiniaceae</taxon>
        <taxon>Durusdinium</taxon>
    </lineage>
</organism>
<keyword evidence="1" id="KW-0175">Coiled coil</keyword>
<sequence>MLQTMASVARQLQQMHVEDLLLNPDQALAARIIQNQYAHAFLQRMVSIGTVHGRVASFRYMLGDQLKSLEMQEAVEEAETAIEGVQDHILQVVSSSRELNELFDDLRKIQKQISEEAKEKSGRWRDAKVEAAGRDFVMEVEGIVNRALEILQDFDMPKADAMKLFKTAEKSFKEVVGKSRSDVKPPNEEERAADVKLFLKADLKERENKKERLEDAISTKKEALEVIEENLKTYGWQRRFPLLNKRVQQLETEKAEVSKLLEDLQAQLTKWQLEFDAFIEVSKVWQDAGEGLKQFGSVSPQQALILKWMAGHIQNDLKLARGMGHYADDGFARLQRQTQSLLQEMRAAKTLKDFDKGLGRFLSDFQADEDFSAKTNAFSVVLNLHRLLNPGKVNNMVNYGLSQNLVAFQLFEPKDPHNSQKRIEEK</sequence>
<accession>A0ABP0LP86</accession>
<evidence type="ECO:0000256" key="1">
    <source>
        <dbReference type="SAM" id="Coils"/>
    </source>
</evidence>
<evidence type="ECO:0000313" key="3">
    <source>
        <dbReference type="Proteomes" id="UP001642484"/>
    </source>
</evidence>
<reference evidence="2 3" key="1">
    <citation type="submission" date="2024-02" db="EMBL/GenBank/DDBJ databases">
        <authorList>
            <person name="Chen Y."/>
            <person name="Shah S."/>
            <person name="Dougan E. K."/>
            <person name="Thang M."/>
            <person name="Chan C."/>
        </authorList>
    </citation>
    <scope>NUCLEOTIDE SEQUENCE [LARGE SCALE GENOMIC DNA]</scope>
</reference>
<name>A0ABP0LP86_9DINO</name>
<dbReference type="Proteomes" id="UP001642484">
    <property type="component" value="Unassembled WGS sequence"/>
</dbReference>
<feature type="coiled-coil region" evidence="1">
    <location>
        <begin position="196"/>
        <end position="274"/>
    </location>
</feature>
<keyword evidence="3" id="KW-1185">Reference proteome</keyword>
<gene>
    <name evidence="2" type="ORF">CCMP2556_LOCUS21601</name>
</gene>
<dbReference type="EMBL" id="CAXAMN010013125">
    <property type="protein sequence ID" value="CAK9039980.1"/>
    <property type="molecule type" value="Genomic_DNA"/>
</dbReference>
<proteinExistence type="predicted"/>
<comment type="caution">
    <text evidence="2">The sequence shown here is derived from an EMBL/GenBank/DDBJ whole genome shotgun (WGS) entry which is preliminary data.</text>
</comment>
<protein>
    <submittedName>
        <fullName evidence="2">Uncharacterized protein</fullName>
    </submittedName>
</protein>
<evidence type="ECO:0000313" key="2">
    <source>
        <dbReference type="EMBL" id="CAK9039980.1"/>
    </source>
</evidence>